<dbReference type="SUPFAM" id="SSF110296">
    <property type="entry name" value="Oligoxyloglucan reducing end-specific cellobiohydrolase"/>
    <property type="match status" value="1"/>
</dbReference>
<proteinExistence type="predicted"/>
<dbReference type="EMBL" id="ASJR01000002">
    <property type="protein sequence ID" value="ERP39191.1"/>
    <property type="molecule type" value="Genomic_DNA"/>
</dbReference>
<dbReference type="Proteomes" id="UP000017148">
    <property type="component" value="Unassembled WGS sequence"/>
</dbReference>
<evidence type="ECO:0008006" key="4">
    <source>
        <dbReference type="Google" id="ProtNLM"/>
    </source>
</evidence>
<protein>
    <recommendedName>
        <fullName evidence="4">Secretion system C-terminal sorting domain-containing protein</fullName>
    </recommendedName>
</protein>
<dbReference type="InterPro" id="IPR026444">
    <property type="entry name" value="Secre_tail"/>
</dbReference>
<dbReference type="NCBIfam" id="TIGR04183">
    <property type="entry name" value="Por_Secre_tail"/>
    <property type="match status" value="1"/>
</dbReference>
<reference evidence="2 3" key="1">
    <citation type="journal article" date="2013" name="Environ. Microbiol.">
        <title>Genome analysis of Chitinivibrio alkaliphilus gen. nov., sp. nov., a novel extremely haloalkaliphilic anaerobic chitinolytic bacterium from the candidate phylum Termite Group 3.</title>
        <authorList>
            <person name="Sorokin D.Y."/>
            <person name="Gumerov V.M."/>
            <person name="Rakitin A.L."/>
            <person name="Beletsky A.V."/>
            <person name="Damste J.S."/>
            <person name="Muyzer G."/>
            <person name="Mardanov A.V."/>
            <person name="Ravin N.V."/>
        </authorList>
    </citation>
    <scope>NUCLEOTIDE SEQUENCE [LARGE SCALE GENOMIC DNA]</scope>
    <source>
        <strain evidence="2 3">ACht1</strain>
    </source>
</reference>
<comment type="caution">
    <text evidence="2">The sequence shown here is derived from an EMBL/GenBank/DDBJ whole genome shotgun (WGS) entry which is preliminary data.</text>
</comment>
<keyword evidence="1" id="KW-0732">Signal</keyword>
<dbReference type="OrthoDB" id="9757947at2"/>
<evidence type="ECO:0000313" key="3">
    <source>
        <dbReference type="Proteomes" id="UP000017148"/>
    </source>
</evidence>
<feature type="chain" id="PRO_5004680799" description="Secretion system C-terminal sorting domain-containing protein" evidence="1">
    <location>
        <begin position="29"/>
        <end position="426"/>
    </location>
</feature>
<dbReference type="AlphaFoldDB" id="U7DE45"/>
<dbReference type="Gene3D" id="2.130.10.10">
    <property type="entry name" value="YVTN repeat-like/Quinoprotein amine dehydrogenase"/>
    <property type="match status" value="1"/>
</dbReference>
<organism evidence="2 3">
    <name type="scientific">Chitinivibrio alkaliphilus ACht1</name>
    <dbReference type="NCBI Taxonomy" id="1313304"/>
    <lineage>
        <taxon>Bacteria</taxon>
        <taxon>Pseudomonadati</taxon>
        <taxon>Fibrobacterota</taxon>
        <taxon>Chitinivibrionia</taxon>
        <taxon>Chitinivibrionales</taxon>
        <taxon>Chitinivibrionaceae</taxon>
        <taxon>Chitinivibrio</taxon>
    </lineage>
</organism>
<dbReference type="InterPro" id="IPR015943">
    <property type="entry name" value="WD40/YVTN_repeat-like_dom_sf"/>
</dbReference>
<accession>U7DE45</accession>
<evidence type="ECO:0000256" key="1">
    <source>
        <dbReference type="SAM" id="SignalP"/>
    </source>
</evidence>
<feature type="signal peptide" evidence="1">
    <location>
        <begin position="1"/>
        <end position="28"/>
    </location>
</feature>
<sequence>MKIMIPRWCNPGMALFLILCLFPTASLAQWEHITEAEPGTKITAVSGNTNMILTAHSNQSGSMIRRYSRETEQANAVLFTGNPVVEFSLLDSLFFAIEDKSDSRMYYSRDDGEYWSEEWSLSLKPGSKVLRNGSTRILFSSTGKGNISKLDRHLRHFDTLVDSIVGGGIGFIQFIDPLVFDEGVLFLFSLWGGGGGQGHASISGGRILWDTNNTSLKKADPLGVKHPERLAIHEDTLYCFTTTGSLYLSPDMGNTWIASDRETDGYIFLGKMGDTFVAARGDTDDALFLSKDGARSWERIPTPTPLPHESLYLIRRFGVHILDDAILLNTGEQVYLFSEGATNTIDSDYEPRSDVTKITHGPGFFTVALHDKSPSTVRLMTSAGRQIAISQGQKEHRIATKTLSHGVYFVRIESGNIHKNFQLRIP</sequence>
<keyword evidence="3" id="KW-1185">Reference proteome</keyword>
<dbReference type="RefSeq" id="WP_022635904.1">
    <property type="nucleotide sequence ID" value="NZ_ASJR01000002.1"/>
</dbReference>
<name>U7DE45_9BACT</name>
<gene>
    <name evidence="2" type="ORF">CALK_0361</name>
</gene>
<evidence type="ECO:0000313" key="2">
    <source>
        <dbReference type="EMBL" id="ERP39191.1"/>
    </source>
</evidence>